<evidence type="ECO:0000256" key="1">
    <source>
        <dbReference type="SAM" id="MobiDB-lite"/>
    </source>
</evidence>
<reference evidence="2 3" key="1">
    <citation type="journal article" date="2018" name="Nat. Biotechnol.">
        <title>A standardized bacterial taxonomy based on genome phylogeny substantially revises the tree of life.</title>
        <authorList>
            <person name="Parks D.H."/>
            <person name="Chuvochina M."/>
            <person name="Waite D.W."/>
            <person name="Rinke C."/>
            <person name="Skarshewski A."/>
            <person name="Chaumeil P.A."/>
            <person name="Hugenholtz P."/>
        </authorList>
    </citation>
    <scope>NUCLEOTIDE SEQUENCE [LARGE SCALE GENOMIC DNA]</scope>
    <source>
        <strain evidence="2">UBA9152</strain>
    </source>
</reference>
<gene>
    <name evidence="2" type="ORF">DCP95_10200</name>
</gene>
<feature type="region of interest" description="Disordered" evidence="1">
    <location>
        <begin position="52"/>
        <end position="102"/>
    </location>
</feature>
<sequence>RAQAAARGDAEPTGDDLSEVIRRFMNTGNKPPSKRERQRVIAGRADPLAITNQIPAGALKPAQTGGSHSADEASESNPESVAARPSWPVAAPFGFTRAPDEE</sequence>
<name>A0A3C1KFC5_9MICO</name>
<evidence type="ECO:0000313" key="2">
    <source>
        <dbReference type="EMBL" id="HAN24926.1"/>
    </source>
</evidence>
<dbReference type="EMBL" id="DMNG01000172">
    <property type="protein sequence ID" value="HAN24926.1"/>
    <property type="molecule type" value="Genomic_DNA"/>
</dbReference>
<organism evidence="2 3">
    <name type="scientific">Microbacterium ginsengisoli</name>
    <dbReference type="NCBI Taxonomy" id="400772"/>
    <lineage>
        <taxon>Bacteria</taxon>
        <taxon>Bacillati</taxon>
        <taxon>Actinomycetota</taxon>
        <taxon>Actinomycetes</taxon>
        <taxon>Micrococcales</taxon>
        <taxon>Microbacteriaceae</taxon>
        <taxon>Microbacterium</taxon>
    </lineage>
</organism>
<comment type="caution">
    <text evidence="2">The sequence shown here is derived from an EMBL/GenBank/DDBJ whole genome shotgun (WGS) entry which is preliminary data.</text>
</comment>
<dbReference type="Proteomes" id="UP000257479">
    <property type="component" value="Unassembled WGS sequence"/>
</dbReference>
<evidence type="ECO:0000313" key="3">
    <source>
        <dbReference type="Proteomes" id="UP000257479"/>
    </source>
</evidence>
<accession>A0A3C1KFC5</accession>
<proteinExistence type="predicted"/>
<feature type="non-terminal residue" evidence="2">
    <location>
        <position position="1"/>
    </location>
</feature>
<dbReference type="AlphaFoldDB" id="A0A3C1KFC5"/>
<protein>
    <submittedName>
        <fullName evidence="2">Uncharacterized protein</fullName>
    </submittedName>
</protein>